<gene>
    <name evidence="1" type="ORF">JANAI62_03320</name>
</gene>
<comment type="caution">
    <text evidence="1">The sequence shown here is derived from an EMBL/GenBank/DDBJ whole genome shotgun (WGS) entry which is preliminary data.</text>
</comment>
<sequence>MIEQDAARGFCVFDTSGQLTPLIEHDLLLDPGSTRWSPFAEPVDRNLAPNLFANTIVDLLGHSGQDRPLWIVNLGLNCRFLASAFIDARWKLTQVPDFLLDATVRAQMNVADHGTRRYWAYFEAMSARERTSHIASTYSMFATLLLDDRISALFQTRGGKFSLADISKQRLVVRLPVREFGQEAVAFIGSLMLAYINVLAENDFAVYVDDCDLFANGILLEMATRGRFRLCLAHQYLDQLNPKLLAAILGNPAERYIFRVSSKDANILSCDLPPNDSKVSLDQLGMHRYRTIPFDRYSPDGRTFPLEN</sequence>
<keyword evidence="2" id="KW-1185">Reference proteome</keyword>
<name>A0ABQ4NH08_9RHOB</name>
<evidence type="ECO:0000313" key="1">
    <source>
        <dbReference type="EMBL" id="GIT93709.1"/>
    </source>
</evidence>
<dbReference type="EMBL" id="BPFH01000001">
    <property type="protein sequence ID" value="GIT93709.1"/>
    <property type="molecule type" value="Genomic_DNA"/>
</dbReference>
<organism evidence="1 2">
    <name type="scientific">Jannaschia pagri</name>
    <dbReference type="NCBI Taxonomy" id="2829797"/>
    <lineage>
        <taxon>Bacteria</taxon>
        <taxon>Pseudomonadati</taxon>
        <taxon>Pseudomonadota</taxon>
        <taxon>Alphaproteobacteria</taxon>
        <taxon>Rhodobacterales</taxon>
        <taxon>Roseobacteraceae</taxon>
        <taxon>Jannaschia</taxon>
    </lineage>
</organism>
<proteinExistence type="predicted"/>
<accession>A0ABQ4NH08</accession>
<dbReference type="Proteomes" id="UP000786693">
    <property type="component" value="Unassembled WGS sequence"/>
</dbReference>
<reference evidence="1 2" key="1">
    <citation type="submission" date="2021-05" db="EMBL/GenBank/DDBJ databases">
        <title>Bacteria Genome sequencing.</title>
        <authorList>
            <person name="Takabe Y."/>
            <person name="Nakajima Y."/>
            <person name="Suzuki S."/>
            <person name="Shiozaki T."/>
        </authorList>
    </citation>
    <scope>NUCLEOTIDE SEQUENCE [LARGE SCALE GENOMIC DNA]</scope>
    <source>
        <strain evidence="1 2">AI_62</strain>
    </source>
</reference>
<evidence type="ECO:0000313" key="2">
    <source>
        <dbReference type="Proteomes" id="UP000786693"/>
    </source>
</evidence>
<protein>
    <submittedName>
        <fullName evidence="1">Uncharacterized protein</fullName>
    </submittedName>
</protein>